<organism evidence="1 2">
    <name type="scientific">Racocetra persica</name>
    <dbReference type="NCBI Taxonomy" id="160502"/>
    <lineage>
        <taxon>Eukaryota</taxon>
        <taxon>Fungi</taxon>
        <taxon>Fungi incertae sedis</taxon>
        <taxon>Mucoromycota</taxon>
        <taxon>Glomeromycotina</taxon>
        <taxon>Glomeromycetes</taxon>
        <taxon>Diversisporales</taxon>
        <taxon>Gigasporaceae</taxon>
        <taxon>Racocetra</taxon>
    </lineage>
</organism>
<name>A0ACA9SCL9_9GLOM</name>
<comment type="caution">
    <text evidence="1">The sequence shown here is derived from an EMBL/GenBank/DDBJ whole genome shotgun (WGS) entry which is preliminary data.</text>
</comment>
<evidence type="ECO:0000313" key="1">
    <source>
        <dbReference type="EMBL" id="CAG8834207.1"/>
    </source>
</evidence>
<feature type="non-terminal residue" evidence="1">
    <location>
        <position position="1"/>
    </location>
</feature>
<gene>
    <name evidence="1" type="ORF">RPERSI_LOCUS29119</name>
</gene>
<proteinExistence type="predicted"/>
<dbReference type="Proteomes" id="UP000789920">
    <property type="component" value="Unassembled WGS sequence"/>
</dbReference>
<dbReference type="EMBL" id="CAJVQC010108485">
    <property type="protein sequence ID" value="CAG8834207.1"/>
    <property type="molecule type" value="Genomic_DNA"/>
</dbReference>
<reference evidence="1" key="1">
    <citation type="submission" date="2021-06" db="EMBL/GenBank/DDBJ databases">
        <authorList>
            <person name="Kallberg Y."/>
            <person name="Tangrot J."/>
            <person name="Rosling A."/>
        </authorList>
    </citation>
    <scope>NUCLEOTIDE SEQUENCE</scope>
    <source>
        <strain evidence="1">MA461A</strain>
    </source>
</reference>
<evidence type="ECO:0000313" key="2">
    <source>
        <dbReference type="Proteomes" id="UP000789920"/>
    </source>
</evidence>
<accession>A0ACA9SCL9</accession>
<keyword evidence="2" id="KW-1185">Reference proteome</keyword>
<feature type="non-terminal residue" evidence="1">
    <location>
        <position position="142"/>
    </location>
</feature>
<protein>
    <submittedName>
        <fullName evidence="1">32988_t:CDS:1</fullName>
    </submittedName>
</protein>
<sequence>LTIFKLKIPNSTLTEEIAKMQAIVKIKKFLCTSIEILIWYKYFSPIITVGNITGSLKLWGSLKQNAFANDNYGWNIANVIKKYTANLNITDLSSYLDNHPICYDAAPSDLRTTSFNYSSPKRTPTTFRFIDPVNNSQSNLQQ</sequence>